<dbReference type="PROSITE" id="PS50893">
    <property type="entry name" value="ABC_TRANSPORTER_2"/>
    <property type="match status" value="1"/>
</dbReference>
<dbReference type="SUPFAM" id="SSF90123">
    <property type="entry name" value="ABC transporter transmembrane region"/>
    <property type="match status" value="1"/>
</dbReference>
<feature type="transmembrane region" description="Helical" evidence="7">
    <location>
        <begin position="261"/>
        <end position="287"/>
    </location>
</feature>
<dbReference type="InterPro" id="IPR039421">
    <property type="entry name" value="Type_1_exporter"/>
</dbReference>
<evidence type="ECO:0000256" key="5">
    <source>
        <dbReference type="ARBA" id="ARBA00022989"/>
    </source>
</evidence>
<dbReference type="GO" id="GO:0016887">
    <property type="term" value="F:ATP hydrolysis activity"/>
    <property type="evidence" value="ECO:0007669"/>
    <property type="project" value="InterPro"/>
</dbReference>
<dbReference type="InterPro" id="IPR003439">
    <property type="entry name" value="ABC_transporter-like_ATP-bd"/>
</dbReference>
<feature type="transmembrane region" description="Helical" evidence="7">
    <location>
        <begin position="293"/>
        <end position="310"/>
    </location>
</feature>
<keyword evidence="2 7" id="KW-0812">Transmembrane</keyword>
<dbReference type="GO" id="GO:0034040">
    <property type="term" value="F:ATPase-coupled lipid transmembrane transporter activity"/>
    <property type="evidence" value="ECO:0007669"/>
    <property type="project" value="TreeGrafter"/>
</dbReference>
<dbReference type="InterPro" id="IPR017871">
    <property type="entry name" value="ABC_transporter-like_CS"/>
</dbReference>
<sequence>METKKYPLSKTLKRMLANAWIENKKLFGRVVLYMIIAGIYPFFAVVLPKLLIGVLETNGDNVEDSIKQVVMIVGGFFILAGSFGFLQAYIHDADYNKISRLRLNCLNVTFTKLLTMDYKYREDAQFLDQYNLAFESTSSNDNGVEGIYHKLYDMPAGVVSILILALLIGWKNPLILLGILLNIVVGLLVEKTANGYQYSMREEEGKAHRRKDYYYKTTYDFAYGKDLRLFGFEKRIIDNYNFEISQYVKITRLVQNKQLRLGVLSLLAALVSDALTYGLLIVGVIRGMSIADFSMYLSAVITLTTLLITFSKDVAFVYKEGLYVEDFYRFIDADLGTKGGDREALAETLEVEFRNVTFRYPGTEKDIFKNLNFTIHKGEKLAIVGINGAGKSTLVKLMTGLFEPTEGEILINGIPQKEFDKQEYFKMFSVVFQDVKPIAFTIGENVSCASDDIQTAQILNCLERVGLGDKVKSFDKGLDQMMLKIIDENGTQFSGGESQKLMIARALYKDANMVILDEPTAALDALAEAEIYKDFDDLVAGKTSVYISHRLSSTKFCDKIALFDGNGLAEYGNHDELMELRGEYYHMFSVQGKYYKEESLG</sequence>
<dbReference type="SUPFAM" id="SSF52540">
    <property type="entry name" value="P-loop containing nucleoside triphosphate hydrolases"/>
    <property type="match status" value="1"/>
</dbReference>
<evidence type="ECO:0000256" key="6">
    <source>
        <dbReference type="ARBA" id="ARBA00023136"/>
    </source>
</evidence>
<dbReference type="InterPro" id="IPR036640">
    <property type="entry name" value="ABC1_TM_sf"/>
</dbReference>
<evidence type="ECO:0000256" key="2">
    <source>
        <dbReference type="ARBA" id="ARBA00022692"/>
    </source>
</evidence>
<evidence type="ECO:0000256" key="3">
    <source>
        <dbReference type="ARBA" id="ARBA00022741"/>
    </source>
</evidence>
<protein>
    <submittedName>
        <fullName evidence="9">ATP-binding cassette, subfamily C</fullName>
    </submittedName>
</protein>
<dbReference type="Proteomes" id="UP000184038">
    <property type="component" value="Unassembled WGS sequence"/>
</dbReference>
<evidence type="ECO:0000256" key="7">
    <source>
        <dbReference type="SAM" id="Phobius"/>
    </source>
</evidence>
<dbReference type="Pfam" id="PF00005">
    <property type="entry name" value="ABC_tran"/>
    <property type="match status" value="1"/>
</dbReference>
<dbReference type="GO" id="GO:0005886">
    <property type="term" value="C:plasma membrane"/>
    <property type="evidence" value="ECO:0007669"/>
    <property type="project" value="UniProtKB-SubCell"/>
</dbReference>
<dbReference type="PROSITE" id="PS00211">
    <property type="entry name" value="ABC_TRANSPORTER_1"/>
    <property type="match status" value="1"/>
</dbReference>
<evidence type="ECO:0000313" key="9">
    <source>
        <dbReference type="EMBL" id="SHN01510.1"/>
    </source>
</evidence>
<feature type="transmembrane region" description="Helical" evidence="7">
    <location>
        <begin position="30"/>
        <end position="48"/>
    </location>
</feature>
<feature type="transmembrane region" description="Helical" evidence="7">
    <location>
        <begin position="68"/>
        <end position="90"/>
    </location>
</feature>
<evidence type="ECO:0000313" key="10">
    <source>
        <dbReference type="Proteomes" id="UP000184038"/>
    </source>
</evidence>
<keyword evidence="5 7" id="KW-1133">Transmembrane helix</keyword>
<evidence type="ECO:0000259" key="8">
    <source>
        <dbReference type="PROSITE" id="PS50893"/>
    </source>
</evidence>
<dbReference type="STRING" id="1120996.SAMN02746066_04380"/>
<dbReference type="InterPro" id="IPR027417">
    <property type="entry name" value="P-loop_NTPase"/>
</dbReference>
<organism evidence="9 10">
    <name type="scientific">Anaerosporobacter mobilis DSM 15930</name>
    <dbReference type="NCBI Taxonomy" id="1120996"/>
    <lineage>
        <taxon>Bacteria</taxon>
        <taxon>Bacillati</taxon>
        <taxon>Bacillota</taxon>
        <taxon>Clostridia</taxon>
        <taxon>Lachnospirales</taxon>
        <taxon>Lachnospiraceae</taxon>
        <taxon>Anaerosporobacter</taxon>
    </lineage>
</organism>
<accession>A0A1M7NDV7</accession>
<dbReference type="RefSeq" id="WP_073291428.1">
    <property type="nucleotide sequence ID" value="NZ_FRCP01000027.1"/>
</dbReference>
<dbReference type="PANTHER" id="PTHR24221">
    <property type="entry name" value="ATP-BINDING CASSETTE SUB-FAMILY B"/>
    <property type="match status" value="1"/>
</dbReference>
<dbReference type="OrthoDB" id="1699242at2"/>
<dbReference type="PANTHER" id="PTHR24221:SF646">
    <property type="entry name" value="HAEMOLYSIN SECRETION ATP-BINDING PROTEIN"/>
    <property type="match status" value="1"/>
</dbReference>
<dbReference type="Gene3D" id="3.40.50.300">
    <property type="entry name" value="P-loop containing nucleotide triphosphate hydrolases"/>
    <property type="match status" value="1"/>
</dbReference>
<keyword evidence="3" id="KW-0547">Nucleotide-binding</keyword>
<keyword evidence="4 9" id="KW-0067">ATP-binding</keyword>
<feature type="domain" description="ABC transporter" evidence="8">
    <location>
        <begin position="351"/>
        <end position="590"/>
    </location>
</feature>
<reference evidence="9 10" key="1">
    <citation type="submission" date="2016-11" db="EMBL/GenBank/DDBJ databases">
        <authorList>
            <person name="Jaros S."/>
            <person name="Januszkiewicz K."/>
            <person name="Wedrychowicz H."/>
        </authorList>
    </citation>
    <scope>NUCLEOTIDE SEQUENCE [LARGE SCALE GENOMIC DNA]</scope>
    <source>
        <strain evidence="9 10">DSM 15930</strain>
    </source>
</reference>
<dbReference type="EMBL" id="FRCP01000027">
    <property type="protein sequence ID" value="SHN01510.1"/>
    <property type="molecule type" value="Genomic_DNA"/>
</dbReference>
<feature type="transmembrane region" description="Helical" evidence="7">
    <location>
        <begin position="174"/>
        <end position="193"/>
    </location>
</feature>
<evidence type="ECO:0000256" key="1">
    <source>
        <dbReference type="ARBA" id="ARBA00004651"/>
    </source>
</evidence>
<keyword evidence="6 7" id="KW-0472">Membrane</keyword>
<evidence type="ECO:0000256" key="4">
    <source>
        <dbReference type="ARBA" id="ARBA00022840"/>
    </source>
</evidence>
<comment type="subcellular location">
    <subcellularLocation>
        <location evidence="1">Cell membrane</location>
        <topology evidence="1">Multi-pass membrane protein</topology>
    </subcellularLocation>
</comment>
<dbReference type="AlphaFoldDB" id="A0A1M7NDV7"/>
<dbReference type="SMART" id="SM00382">
    <property type="entry name" value="AAA"/>
    <property type="match status" value="1"/>
</dbReference>
<name>A0A1M7NDV7_9FIRM</name>
<keyword evidence="10" id="KW-1185">Reference proteome</keyword>
<dbReference type="Gene3D" id="1.20.1560.10">
    <property type="entry name" value="ABC transporter type 1, transmembrane domain"/>
    <property type="match status" value="1"/>
</dbReference>
<gene>
    <name evidence="9" type="ORF">SAMN02746066_04380</name>
</gene>
<dbReference type="GO" id="GO:0005524">
    <property type="term" value="F:ATP binding"/>
    <property type="evidence" value="ECO:0007669"/>
    <property type="project" value="UniProtKB-KW"/>
</dbReference>
<proteinExistence type="predicted"/>
<dbReference type="InterPro" id="IPR003593">
    <property type="entry name" value="AAA+_ATPase"/>
</dbReference>